<dbReference type="InterPro" id="IPR050131">
    <property type="entry name" value="Peptidase_S8_subtilisin-like"/>
</dbReference>
<dbReference type="EMBL" id="VBPA01000152">
    <property type="protein sequence ID" value="TMQ71106.1"/>
    <property type="molecule type" value="Genomic_DNA"/>
</dbReference>
<evidence type="ECO:0000256" key="4">
    <source>
        <dbReference type="ARBA" id="ARBA00022825"/>
    </source>
</evidence>
<feature type="active site" description="Charge relay system" evidence="5">
    <location>
        <position position="204"/>
    </location>
</feature>
<evidence type="ECO:0000256" key="3">
    <source>
        <dbReference type="ARBA" id="ARBA00022801"/>
    </source>
</evidence>
<evidence type="ECO:0000313" key="8">
    <source>
        <dbReference type="Proteomes" id="UP000319836"/>
    </source>
</evidence>
<dbReference type="AlphaFoldDB" id="A0A538U5D4"/>
<feature type="non-terminal residue" evidence="7">
    <location>
        <position position="1"/>
    </location>
</feature>
<dbReference type="PROSITE" id="PS51892">
    <property type="entry name" value="SUBTILASE"/>
    <property type="match status" value="1"/>
</dbReference>
<dbReference type="PANTHER" id="PTHR43806:SF67">
    <property type="entry name" value="EGF-LIKE DOMAIN-CONTAINING PROTEIN"/>
    <property type="match status" value="1"/>
</dbReference>
<dbReference type="InterPro" id="IPR015500">
    <property type="entry name" value="Peptidase_S8_subtilisin-rel"/>
</dbReference>
<feature type="active site" description="Charge relay system" evidence="5">
    <location>
        <position position="1"/>
    </location>
</feature>
<evidence type="ECO:0000256" key="2">
    <source>
        <dbReference type="ARBA" id="ARBA00022670"/>
    </source>
</evidence>
<evidence type="ECO:0000259" key="6">
    <source>
        <dbReference type="Pfam" id="PF00082"/>
    </source>
</evidence>
<gene>
    <name evidence="7" type="ORF">E6K80_06525</name>
</gene>
<dbReference type="PROSITE" id="PS00138">
    <property type="entry name" value="SUBTILASE_SER"/>
    <property type="match status" value="1"/>
</dbReference>
<dbReference type="Pfam" id="PF00082">
    <property type="entry name" value="Peptidase_S8"/>
    <property type="match status" value="1"/>
</dbReference>
<reference evidence="7 8" key="1">
    <citation type="journal article" date="2019" name="Nat. Microbiol.">
        <title>Mediterranean grassland soil C-N compound turnover is dependent on rainfall and depth, and is mediated by genomically divergent microorganisms.</title>
        <authorList>
            <person name="Diamond S."/>
            <person name="Andeer P.F."/>
            <person name="Li Z."/>
            <person name="Crits-Christoph A."/>
            <person name="Burstein D."/>
            <person name="Anantharaman K."/>
            <person name="Lane K.R."/>
            <person name="Thomas B.C."/>
            <person name="Pan C."/>
            <person name="Northen T.R."/>
            <person name="Banfield J.F."/>
        </authorList>
    </citation>
    <scope>NUCLEOTIDE SEQUENCE [LARGE SCALE GENOMIC DNA]</scope>
    <source>
        <strain evidence="7">WS_10</strain>
    </source>
</reference>
<evidence type="ECO:0000256" key="5">
    <source>
        <dbReference type="PROSITE-ProRule" id="PRU01240"/>
    </source>
</evidence>
<keyword evidence="3 5" id="KW-0378">Hydrolase</keyword>
<keyword evidence="2 5" id="KW-0645">Protease</keyword>
<dbReference type="PANTHER" id="PTHR43806">
    <property type="entry name" value="PEPTIDASE S8"/>
    <property type="match status" value="1"/>
</dbReference>
<organism evidence="7 8">
    <name type="scientific">Eiseniibacteriota bacterium</name>
    <dbReference type="NCBI Taxonomy" id="2212470"/>
    <lineage>
        <taxon>Bacteria</taxon>
        <taxon>Candidatus Eiseniibacteriota</taxon>
    </lineage>
</organism>
<accession>A0A538U5D4</accession>
<keyword evidence="4 5" id="KW-0720">Serine protease</keyword>
<evidence type="ECO:0000313" key="7">
    <source>
        <dbReference type="EMBL" id="TMQ71106.1"/>
    </source>
</evidence>
<dbReference type="GO" id="GO:0004252">
    <property type="term" value="F:serine-type endopeptidase activity"/>
    <property type="evidence" value="ECO:0007669"/>
    <property type="project" value="UniProtKB-UniRule"/>
</dbReference>
<sequence>DFIHGDTMVDDEAGQDSSGQAFHGTMTLGCVAGSKPGTYSGGAFGATVALGKTEWVPTETPVEMDYWQFGAEWADSLGADVISSSLGYSTFDPGYPSYTPADMDGRTTVVALAAIEAARRGITVVNSAGNSGNDPTWLKIISPADADSIVAVGAVDSTNVVTAFSSRGPTADGRIKPDVTAMGKGVLVPSFTAATGYLRESGTSFSAPLTSGVVALLLEAHPTWGPFEVREALRETALNHATPDTVIGWGLVQGLAAKAWIPTGVDAPRPPRRARRGCRSTCWIWRDVSKPVSTKASLRAPARYGGADAIGPAGCCRRGSTGCVWSRPNRKPDRARCASR</sequence>
<comment type="similarity">
    <text evidence="1 5">Belongs to the peptidase S8 family.</text>
</comment>
<dbReference type="SUPFAM" id="SSF52743">
    <property type="entry name" value="Subtilisin-like"/>
    <property type="match status" value="1"/>
</dbReference>
<feature type="domain" description="Peptidase S8/S53" evidence="6">
    <location>
        <begin position="13"/>
        <end position="250"/>
    </location>
</feature>
<evidence type="ECO:0000256" key="1">
    <source>
        <dbReference type="ARBA" id="ARBA00011073"/>
    </source>
</evidence>
<dbReference type="PRINTS" id="PR00723">
    <property type="entry name" value="SUBTILISIN"/>
</dbReference>
<proteinExistence type="inferred from homology"/>
<dbReference type="InterPro" id="IPR000209">
    <property type="entry name" value="Peptidase_S8/S53_dom"/>
</dbReference>
<dbReference type="Proteomes" id="UP000319836">
    <property type="component" value="Unassembled WGS sequence"/>
</dbReference>
<protein>
    <recommendedName>
        <fullName evidence="6">Peptidase S8/S53 domain-containing protein</fullName>
    </recommendedName>
</protein>
<dbReference type="Gene3D" id="3.40.50.200">
    <property type="entry name" value="Peptidase S8/S53 domain"/>
    <property type="match status" value="1"/>
</dbReference>
<dbReference type="InterPro" id="IPR023828">
    <property type="entry name" value="Peptidase_S8_Ser-AS"/>
</dbReference>
<comment type="caution">
    <text evidence="7">The sequence shown here is derived from an EMBL/GenBank/DDBJ whole genome shotgun (WGS) entry which is preliminary data.</text>
</comment>
<name>A0A538U5D4_UNCEI</name>
<feature type="active site" description="Charge relay system" evidence="5">
    <location>
        <position position="23"/>
    </location>
</feature>
<dbReference type="InterPro" id="IPR036852">
    <property type="entry name" value="Peptidase_S8/S53_dom_sf"/>
</dbReference>
<dbReference type="GO" id="GO:0006508">
    <property type="term" value="P:proteolysis"/>
    <property type="evidence" value="ECO:0007669"/>
    <property type="project" value="UniProtKB-KW"/>
</dbReference>